<dbReference type="InterPro" id="IPR012341">
    <property type="entry name" value="6hp_glycosidase-like_sf"/>
</dbReference>
<dbReference type="AlphaFoldDB" id="A0A812SL50"/>
<dbReference type="SUPFAM" id="SSF48208">
    <property type="entry name" value="Six-hairpin glycosidases"/>
    <property type="match status" value="1"/>
</dbReference>
<protein>
    <submittedName>
        <fullName evidence="2">Mug157 protein</fullName>
    </submittedName>
</protein>
<organism evidence="2 3">
    <name type="scientific">Symbiodinium natans</name>
    <dbReference type="NCBI Taxonomy" id="878477"/>
    <lineage>
        <taxon>Eukaryota</taxon>
        <taxon>Sar</taxon>
        <taxon>Alveolata</taxon>
        <taxon>Dinophyceae</taxon>
        <taxon>Suessiales</taxon>
        <taxon>Symbiodiniaceae</taxon>
        <taxon>Symbiodinium</taxon>
    </lineage>
</organism>
<evidence type="ECO:0000313" key="2">
    <source>
        <dbReference type="EMBL" id="CAE7480172.1"/>
    </source>
</evidence>
<dbReference type="Gene3D" id="1.50.10.10">
    <property type="match status" value="1"/>
</dbReference>
<evidence type="ECO:0000256" key="1">
    <source>
        <dbReference type="SAM" id="SignalP"/>
    </source>
</evidence>
<gene>
    <name evidence="2" type="primary">mug157</name>
    <name evidence="2" type="ORF">SNAT2548_LOCUS26962</name>
</gene>
<keyword evidence="3" id="KW-1185">Reference proteome</keyword>
<dbReference type="SMART" id="SM01149">
    <property type="entry name" value="DUF1237"/>
    <property type="match status" value="1"/>
</dbReference>
<dbReference type="Proteomes" id="UP000604046">
    <property type="component" value="Unassembled WGS sequence"/>
</dbReference>
<feature type="chain" id="PRO_5032776952" evidence="1">
    <location>
        <begin position="18"/>
        <end position="468"/>
    </location>
</feature>
<name>A0A812SL50_9DINO</name>
<dbReference type="PANTHER" id="PTHR31047">
    <property type="entry name" value="MEIOTICALLY UP-REGULATED GENE 157 PROTEIN"/>
    <property type="match status" value="1"/>
</dbReference>
<feature type="signal peptide" evidence="1">
    <location>
        <begin position="1"/>
        <end position="17"/>
    </location>
</feature>
<dbReference type="Pfam" id="PF06824">
    <property type="entry name" value="Glyco_hydro_125"/>
    <property type="match status" value="1"/>
</dbReference>
<dbReference type="InterPro" id="IPR008313">
    <property type="entry name" value="GH125"/>
</dbReference>
<accession>A0A812SL50</accession>
<dbReference type="PIRSF" id="PIRSF028846">
    <property type="entry name" value="UCP028846"/>
    <property type="match status" value="1"/>
</dbReference>
<dbReference type="GO" id="GO:0005975">
    <property type="term" value="P:carbohydrate metabolic process"/>
    <property type="evidence" value="ECO:0007669"/>
    <property type="project" value="InterPro"/>
</dbReference>
<sequence length="468" mass="52442">MFLHLLVAAALVCTAQGQSRRPPPANRTFVSKYIDGMINNLTTQMREKDPVLADMFGNCLPNTLDTTVLFHGMDHEGLPDTFIITGDIHAMWLRDSTNQVLPYIRFVDRDPALDLMLQGLLRRQTKSVLIDSFANAFNFDGSKPSPWASDIRHPNMTNAVYEGKYELDSLAAFLKLSRSYWHHSKNATVFDESWQRAVTKVISTIQAMQAGMDQYTANPPYKFQRDTYAPTDTLSQGIGPPGASCGLSRSPFRPSDDATLLPFLVPANAMAAVELRQVELMCHEVGCKGTLAHSLGALAEELSRAVQLHATSAHGFAYEVDCHGNSVYMDDANIPSLLSLPYLGFVDRKDPRYLITRQRVLSSKNPYFFRGASGEGIGGPHVGYGYIWPMSIAMRALTSTEESEVEWCLELLKTTTNSTRFMHESFWKDDPARFTRPWFAWANSLFGELILMVAERYPHLIFKATVFS</sequence>
<reference evidence="2" key="1">
    <citation type="submission" date="2021-02" db="EMBL/GenBank/DDBJ databases">
        <authorList>
            <person name="Dougan E. K."/>
            <person name="Rhodes N."/>
            <person name="Thang M."/>
            <person name="Chan C."/>
        </authorList>
    </citation>
    <scope>NUCLEOTIDE SEQUENCE</scope>
</reference>
<dbReference type="PANTHER" id="PTHR31047:SF0">
    <property type="entry name" value="MEIOTICALLY UP-REGULATED GENE 157 PROTEIN"/>
    <property type="match status" value="1"/>
</dbReference>
<keyword evidence="1" id="KW-0732">Signal</keyword>
<dbReference type="OrthoDB" id="7771656at2759"/>
<comment type="caution">
    <text evidence="2">The sequence shown here is derived from an EMBL/GenBank/DDBJ whole genome shotgun (WGS) entry which is preliminary data.</text>
</comment>
<dbReference type="EMBL" id="CAJNDS010002449">
    <property type="protein sequence ID" value="CAE7480172.1"/>
    <property type="molecule type" value="Genomic_DNA"/>
</dbReference>
<proteinExistence type="predicted"/>
<dbReference type="InterPro" id="IPR008928">
    <property type="entry name" value="6-hairpin_glycosidase_sf"/>
</dbReference>
<evidence type="ECO:0000313" key="3">
    <source>
        <dbReference type="Proteomes" id="UP000604046"/>
    </source>
</evidence>